<evidence type="ECO:0000256" key="6">
    <source>
        <dbReference type="ARBA" id="ARBA00022660"/>
    </source>
</evidence>
<dbReference type="EMBL" id="AB738952">
    <property type="protein sequence ID" value="BAP90330.1"/>
    <property type="molecule type" value="Genomic_DNA"/>
</dbReference>
<evidence type="ECO:0000256" key="7">
    <source>
        <dbReference type="ARBA" id="ARBA00022692"/>
    </source>
</evidence>
<dbReference type="GO" id="GO:0005743">
    <property type="term" value="C:mitochondrial inner membrane"/>
    <property type="evidence" value="ECO:0007669"/>
    <property type="project" value="UniProtKB-SubCell"/>
</dbReference>
<dbReference type="Pfam" id="PF00420">
    <property type="entry name" value="Oxidored_q2"/>
    <property type="match status" value="1"/>
</dbReference>
<keyword evidence="12 17" id="KW-0830">Ubiquinone</keyword>
<keyword evidence="5 17" id="KW-0813">Transport</keyword>
<keyword evidence="8 17" id="KW-1278">Translocase</keyword>
<protein>
    <recommendedName>
        <fullName evidence="4 17">NADH-ubiquinone oxidoreductase chain 4L</fullName>
        <ecNumber evidence="3 17">7.1.1.2</ecNumber>
    </recommendedName>
</protein>
<accession>A0A0A1H9Y4</accession>
<keyword evidence="17" id="KW-0999">Mitochondrion inner membrane</keyword>
<evidence type="ECO:0000256" key="5">
    <source>
        <dbReference type="ARBA" id="ARBA00022448"/>
    </source>
</evidence>
<evidence type="ECO:0000256" key="14">
    <source>
        <dbReference type="ARBA" id="ARBA00023136"/>
    </source>
</evidence>
<evidence type="ECO:0000256" key="12">
    <source>
        <dbReference type="ARBA" id="ARBA00023075"/>
    </source>
</evidence>
<evidence type="ECO:0000256" key="2">
    <source>
        <dbReference type="ARBA" id="ARBA00010519"/>
    </source>
</evidence>
<geneLocation type="mitochondrion" evidence="18"/>
<comment type="function">
    <text evidence="15">Core subunit of the mitochondrial membrane respiratory chain NADH dehydrogenase (Complex I) which catalyzes electron transfer from NADH through the respiratory chain, using ubiquinone as an electron acceptor. Part of the enzyme membrane arm which is embedded in the lipid bilayer and involved in proton translocation.</text>
</comment>
<feature type="transmembrane region" description="Helical" evidence="17">
    <location>
        <begin position="26"/>
        <end position="48"/>
    </location>
</feature>
<keyword evidence="10 17" id="KW-1133">Transmembrane helix</keyword>
<evidence type="ECO:0000256" key="16">
    <source>
        <dbReference type="ARBA" id="ARBA00048769"/>
    </source>
</evidence>
<keyword evidence="7 17" id="KW-0812">Transmembrane</keyword>
<evidence type="ECO:0000256" key="11">
    <source>
        <dbReference type="ARBA" id="ARBA00023027"/>
    </source>
</evidence>
<dbReference type="InterPro" id="IPR001133">
    <property type="entry name" value="NADH_UbQ_OxRdtase_chain4L/K"/>
</dbReference>
<name>A0A0A1H9Y4_9SAUR</name>
<sequence length="98" mass="10425">MTSIKFMTYTTFSLGLMGSALYRKHLIAVLLCLEGLMVALFSTLALISQTLITTTTMTQPITLLTFSACAAGTGLALLVATARTHASDHLKTLNLLAC</sequence>
<comment type="subcellular location">
    <subcellularLocation>
        <location evidence="17">Mitochondrion inner membrane</location>
        <topology evidence="17">Multi-pass membrane protein</topology>
    </subcellularLocation>
    <subcellularLocation>
        <location evidence="1">Mitochondrion membrane</location>
        <topology evidence="1">Multi-pass membrane protein</topology>
    </subcellularLocation>
</comment>
<dbReference type="Gene3D" id="1.10.287.3510">
    <property type="match status" value="1"/>
</dbReference>
<comment type="catalytic activity">
    <reaction evidence="16">
        <text>a ubiquinone + NADH + 5 H(+)(in) = a ubiquinol + NAD(+) + 4 H(+)(out)</text>
        <dbReference type="Rhea" id="RHEA:29091"/>
        <dbReference type="Rhea" id="RHEA-COMP:9565"/>
        <dbReference type="Rhea" id="RHEA-COMP:9566"/>
        <dbReference type="ChEBI" id="CHEBI:15378"/>
        <dbReference type="ChEBI" id="CHEBI:16389"/>
        <dbReference type="ChEBI" id="CHEBI:17976"/>
        <dbReference type="ChEBI" id="CHEBI:57540"/>
        <dbReference type="ChEBI" id="CHEBI:57945"/>
        <dbReference type="EC" id="7.1.1.2"/>
    </reaction>
    <physiologicalReaction direction="left-to-right" evidence="16">
        <dbReference type="Rhea" id="RHEA:29092"/>
    </physiologicalReaction>
</comment>
<reference evidence="18" key="1">
    <citation type="journal article" date="2014" name="BMC Genomics">
        <title>Gene rearrangements in gekkonid mitochondrial genomes with shuffling, loss, and reassignment of tRNA genes.</title>
        <authorList>
            <person name="Kumazawa Y."/>
            <person name="Miura S."/>
            <person name="Yamada C."/>
            <person name="Hashiguchi Y."/>
        </authorList>
    </citation>
    <scope>NUCLEOTIDE SEQUENCE</scope>
    <source>
        <strain evidence="18">Spetr4</strain>
    </source>
</reference>
<gene>
    <name evidence="18" type="primary">ND4L</name>
</gene>
<dbReference type="AlphaFoldDB" id="A0A0A1H9Y4"/>
<keyword evidence="14 17" id="KW-0472">Membrane</keyword>
<organism evidence="18">
    <name type="scientific">Stenodactylus petrii</name>
    <dbReference type="NCBI Taxonomy" id="401535"/>
    <lineage>
        <taxon>Eukaryota</taxon>
        <taxon>Metazoa</taxon>
        <taxon>Chordata</taxon>
        <taxon>Craniata</taxon>
        <taxon>Vertebrata</taxon>
        <taxon>Euteleostomi</taxon>
        <taxon>Lepidosauria</taxon>
        <taxon>Squamata</taxon>
        <taxon>Bifurcata</taxon>
        <taxon>Gekkota</taxon>
        <taxon>Gekkonidae</taxon>
        <taxon>Gekkoninae</taxon>
        <taxon>Stenodactylus</taxon>
    </lineage>
</organism>
<keyword evidence="11 17" id="KW-0520">NAD</keyword>
<dbReference type="InterPro" id="IPR039428">
    <property type="entry name" value="NUOK/Mnh_C1-like"/>
</dbReference>
<keyword evidence="13 17" id="KW-0496">Mitochondrion</keyword>
<dbReference type="GO" id="GO:0030964">
    <property type="term" value="C:NADH dehydrogenase complex"/>
    <property type="evidence" value="ECO:0007669"/>
    <property type="project" value="TreeGrafter"/>
</dbReference>
<dbReference type="PANTHER" id="PTHR11434">
    <property type="entry name" value="NADH-UBIQUINONE OXIDOREDUCTASE SUBUNIT ND4L"/>
    <property type="match status" value="1"/>
</dbReference>
<dbReference type="GO" id="GO:0008137">
    <property type="term" value="F:NADH dehydrogenase (ubiquinone) activity"/>
    <property type="evidence" value="ECO:0007669"/>
    <property type="project" value="UniProtKB-EC"/>
</dbReference>
<dbReference type="GO" id="GO:0042773">
    <property type="term" value="P:ATP synthesis coupled electron transport"/>
    <property type="evidence" value="ECO:0007669"/>
    <property type="project" value="UniProtKB-UniRule"/>
</dbReference>
<evidence type="ECO:0000256" key="15">
    <source>
        <dbReference type="ARBA" id="ARBA00043911"/>
    </source>
</evidence>
<evidence type="ECO:0000256" key="10">
    <source>
        <dbReference type="ARBA" id="ARBA00022989"/>
    </source>
</evidence>
<dbReference type="EC" id="7.1.1.2" evidence="3 17"/>
<evidence type="ECO:0000256" key="3">
    <source>
        <dbReference type="ARBA" id="ARBA00012944"/>
    </source>
</evidence>
<keyword evidence="9 17" id="KW-0249">Electron transport</keyword>
<evidence type="ECO:0000256" key="8">
    <source>
        <dbReference type="ARBA" id="ARBA00022967"/>
    </source>
</evidence>
<keyword evidence="6 17" id="KW-0679">Respiratory chain</keyword>
<evidence type="ECO:0000256" key="17">
    <source>
        <dbReference type="RuleBase" id="RU004419"/>
    </source>
</evidence>
<dbReference type="PANTHER" id="PTHR11434:SF0">
    <property type="entry name" value="NADH-UBIQUINONE OXIDOREDUCTASE CHAIN 4L"/>
    <property type="match status" value="1"/>
</dbReference>
<evidence type="ECO:0000313" key="18">
    <source>
        <dbReference type="EMBL" id="BAP90330.1"/>
    </source>
</evidence>
<feature type="transmembrane region" description="Helical" evidence="17">
    <location>
        <begin position="60"/>
        <end position="82"/>
    </location>
</feature>
<evidence type="ECO:0000256" key="9">
    <source>
        <dbReference type="ARBA" id="ARBA00022982"/>
    </source>
</evidence>
<evidence type="ECO:0000256" key="13">
    <source>
        <dbReference type="ARBA" id="ARBA00023128"/>
    </source>
</evidence>
<evidence type="ECO:0000256" key="1">
    <source>
        <dbReference type="ARBA" id="ARBA00004225"/>
    </source>
</evidence>
<proteinExistence type="inferred from homology"/>
<dbReference type="GO" id="GO:0016651">
    <property type="term" value="F:oxidoreductase activity, acting on NAD(P)H"/>
    <property type="evidence" value="ECO:0007669"/>
    <property type="project" value="InterPro"/>
</dbReference>
<comment type="similarity">
    <text evidence="2 17">Belongs to the complex I subunit 4L family.</text>
</comment>
<evidence type="ECO:0000256" key="4">
    <source>
        <dbReference type="ARBA" id="ARBA00016612"/>
    </source>
</evidence>